<protein>
    <submittedName>
        <fullName evidence="1">CTP synthase</fullName>
        <ecNumber evidence="1">6.3.4.2</ecNumber>
    </submittedName>
</protein>
<keyword evidence="1" id="KW-0436">Ligase</keyword>
<proteinExistence type="predicted"/>
<dbReference type="SUPFAM" id="SSF52317">
    <property type="entry name" value="Class I glutamine amidotransferase-like"/>
    <property type="match status" value="1"/>
</dbReference>
<dbReference type="AlphaFoldDB" id="A0A645C8C0"/>
<dbReference type="EC" id="6.3.4.2" evidence="1"/>
<dbReference type="InterPro" id="IPR029062">
    <property type="entry name" value="Class_I_gatase-like"/>
</dbReference>
<gene>
    <name evidence="1" type="primary">pyrG_33</name>
    <name evidence="1" type="ORF">SDC9_117449</name>
</gene>
<organism evidence="1">
    <name type="scientific">bioreactor metagenome</name>
    <dbReference type="NCBI Taxonomy" id="1076179"/>
    <lineage>
        <taxon>unclassified sequences</taxon>
        <taxon>metagenomes</taxon>
        <taxon>ecological metagenomes</taxon>
    </lineage>
</organism>
<reference evidence="1" key="1">
    <citation type="submission" date="2019-08" db="EMBL/GenBank/DDBJ databases">
        <authorList>
            <person name="Kucharzyk K."/>
            <person name="Murdoch R.W."/>
            <person name="Higgins S."/>
            <person name="Loffler F."/>
        </authorList>
    </citation>
    <scope>NUCLEOTIDE SEQUENCE</scope>
</reference>
<comment type="caution">
    <text evidence="1">The sequence shown here is derived from an EMBL/GenBank/DDBJ whole genome shotgun (WGS) entry which is preliminary data.</text>
</comment>
<evidence type="ECO:0000313" key="1">
    <source>
        <dbReference type="EMBL" id="MPM70494.1"/>
    </source>
</evidence>
<dbReference type="GO" id="GO:0003883">
    <property type="term" value="F:CTP synthase activity"/>
    <property type="evidence" value="ECO:0007669"/>
    <property type="project" value="UniProtKB-EC"/>
</dbReference>
<name>A0A645C8C0_9ZZZZ</name>
<accession>A0A645C8C0</accession>
<sequence>MIHAEGLDAYVVRRLGVAFRDVNWSKWNDLLERVHKPKEEVTIGLVGKYIDLPDAYLSVTEALRAGGFAN</sequence>
<dbReference type="Gene3D" id="3.40.50.880">
    <property type="match status" value="1"/>
</dbReference>
<dbReference type="EMBL" id="VSSQ01023506">
    <property type="protein sequence ID" value="MPM70494.1"/>
    <property type="molecule type" value="Genomic_DNA"/>
</dbReference>